<dbReference type="AlphaFoldDB" id="A0AAD6HVR3"/>
<dbReference type="EMBL" id="JAQJAN010000002">
    <property type="protein sequence ID" value="KAJ5738928.1"/>
    <property type="molecule type" value="Genomic_DNA"/>
</dbReference>
<organism evidence="2 3">
    <name type="scientific">Penicillium malachiteum</name>
    <dbReference type="NCBI Taxonomy" id="1324776"/>
    <lineage>
        <taxon>Eukaryota</taxon>
        <taxon>Fungi</taxon>
        <taxon>Dikarya</taxon>
        <taxon>Ascomycota</taxon>
        <taxon>Pezizomycotina</taxon>
        <taxon>Eurotiomycetes</taxon>
        <taxon>Eurotiomycetidae</taxon>
        <taxon>Eurotiales</taxon>
        <taxon>Aspergillaceae</taxon>
        <taxon>Penicillium</taxon>
    </lineage>
</organism>
<proteinExistence type="predicted"/>
<feature type="compositionally biased region" description="Basic residues" evidence="1">
    <location>
        <begin position="43"/>
        <end position="58"/>
    </location>
</feature>
<evidence type="ECO:0000313" key="3">
    <source>
        <dbReference type="Proteomes" id="UP001215712"/>
    </source>
</evidence>
<reference evidence="2" key="2">
    <citation type="submission" date="2023-01" db="EMBL/GenBank/DDBJ databases">
        <authorList>
            <person name="Petersen C."/>
        </authorList>
    </citation>
    <scope>NUCLEOTIDE SEQUENCE</scope>
    <source>
        <strain evidence="2">IBT 17514</strain>
    </source>
</reference>
<evidence type="ECO:0000313" key="2">
    <source>
        <dbReference type="EMBL" id="KAJ5738928.1"/>
    </source>
</evidence>
<sequence length="107" mass="12139">MSSPLNSPIDEEVLSPKFSSNEYWTADGKPGSFYPDPDDQPVKGRRVPAKRVPRRGHHPCPSSSSNQRGYERYGYQRISSDSQPFRRTRRALMSSDWSDSSDSSDDL</sequence>
<accession>A0AAD6HVR3</accession>
<reference evidence="2" key="1">
    <citation type="journal article" date="2023" name="IMA Fungus">
        <title>Comparative genomic study of the Penicillium genus elucidates a diverse pangenome and 15 lateral gene transfer events.</title>
        <authorList>
            <person name="Petersen C."/>
            <person name="Sorensen T."/>
            <person name="Nielsen M.R."/>
            <person name="Sondergaard T.E."/>
            <person name="Sorensen J.L."/>
            <person name="Fitzpatrick D.A."/>
            <person name="Frisvad J.C."/>
            <person name="Nielsen K.L."/>
        </authorList>
    </citation>
    <scope>NUCLEOTIDE SEQUENCE</scope>
    <source>
        <strain evidence="2">IBT 17514</strain>
    </source>
</reference>
<protein>
    <submittedName>
        <fullName evidence="2">Uncharacterized protein</fullName>
    </submittedName>
</protein>
<evidence type="ECO:0000256" key="1">
    <source>
        <dbReference type="SAM" id="MobiDB-lite"/>
    </source>
</evidence>
<gene>
    <name evidence="2" type="ORF">N7493_002083</name>
</gene>
<feature type="region of interest" description="Disordered" evidence="1">
    <location>
        <begin position="25"/>
        <end position="107"/>
    </location>
</feature>
<comment type="caution">
    <text evidence="2">The sequence shown here is derived from an EMBL/GenBank/DDBJ whole genome shotgun (WGS) entry which is preliminary data.</text>
</comment>
<name>A0AAD6HVR3_9EURO</name>
<dbReference type="Proteomes" id="UP001215712">
    <property type="component" value="Unassembled WGS sequence"/>
</dbReference>
<keyword evidence="3" id="KW-1185">Reference proteome</keyword>